<gene>
    <name evidence="2" type="ORF">PGT21_027559</name>
    <name evidence="3" type="ORF">PGT21_028322</name>
    <name evidence="4" type="ORF">PGTUg99_008054</name>
</gene>
<protein>
    <recommendedName>
        <fullName evidence="7">Secreted protein</fullName>
    </recommendedName>
</protein>
<evidence type="ECO:0000313" key="2">
    <source>
        <dbReference type="EMBL" id="KAA1094646.1"/>
    </source>
</evidence>
<accession>A0A5B0Q7E4</accession>
<dbReference type="AlphaFoldDB" id="A0A5B0Q7E4"/>
<evidence type="ECO:0000313" key="4">
    <source>
        <dbReference type="EMBL" id="KAA1128941.1"/>
    </source>
</evidence>
<dbReference type="Proteomes" id="UP000325313">
    <property type="component" value="Unassembled WGS sequence"/>
</dbReference>
<evidence type="ECO:0008006" key="7">
    <source>
        <dbReference type="Google" id="ProtNLM"/>
    </source>
</evidence>
<sequence>MQIIEFFPVFISVILLGTALEVKTKKPDAFKCDKNQKGPKAICILTPGGEQPSNYWVQLAESSPPTYNCNTLGASYQNVTGGCCLANFAVNSSPIKQIDVPTFNANCNFASKPKN</sequence>
<proteinExistence type="predicted"/>
<comment type="caution">
    <text evidence="3">The sequence shown here is derived from an EMBL/GenBank/DDBJ whole genome shotgun (WGS) entry which is preliminary data.</text>
</comment>
<feature type="chain" id="PRO_5036137937" description="Secreted protein" evidence="1">
    <location>
        <begin position="20"/>
        <end position="115"/>
    </location>
</feature>
<evidence type="ECO:0000256" key="1">
    <source>
        <dbReference type="SAM" id="SignalP"/>
    </source>
</evidence>
<organism evidence="3 5">
    <name type="scientific">Puccinia graminis f. sp. tritici</name>
    <dbReference type="NCBI Taxonomy" id="56615"/>
    <lineage>
        <taxon>Eukaryota</taxon>
        <taxon>Fungi</taxon>
        <taxon>Dikarya</taxon>
        <taxon>Basidiomycota</taxon>
        <taxon>Pucciniomycotina</taxon>
        <taxon>Pucciniomycetes</taxon>
        <taxon>Pucciniales</taxon>
        <taxon>Pucciniaceae</taxon>
        <taxon>Puccinia</taxon>
    </lineage>
</organism>
<dbReference type="OrthoDB" id="2514094at2759"/>
<dbReference type="EMBL" id="VDEP01000138">
    <property type="protein sequence ID" value="KAA1128941.1"/>
    <property type="molecule type" value="Genomic_DNA"/>
</dbReference>
<dbReference type="Proteomes" id="UP000324748">
    <property type="component" value="Unassembled WGS sequence"/>
</dbReference>
<keyword evidence="1" id="KW-0732">Signal</keyword>
<evidence type="ECO:0000313" key="5">
    <source>
        <dbReference type="Proteomes" id="UP000324748"/>
    </source>
</evidence>
<keyword evidence="5" id="KW-1185">Reference proteome</keyword>
<reference evidence="5 6" key="1">
    <citation type="submission" date="2019-05" db="EMBL/GenBank/DDBJ databases">
        <title>Emergence of the Ug99 lineage of the wheat stem rust pathogen through somatic hybridization.</title>
        <authorList>
            <person name="Li F."/>
            <person name="Upadhyaya N.M."/>
            <person name="Sperschneider J."/>
            <person name="Matny O."/>
            <person name="Nguyen-Phuc H."/>
            <person name="Mago R."/>
            <person name="Raley C."/>
            <person name="Miller M.E."/>
            <person name="Silverstein K.A.T."/>
            <person name="Henningsen E."/>
            <person name="Hirsch C.D."/>
            <person name="Visser B."/>
            <person name="Pretorius Z.A."/>
            <person name="Steffenson B.J."/>
            <person name="Schwessinger B."/>
            <person name="Dodds P.N."/>
            <person name="Figueroa M."/>
        </authorList>
    </citation>
    <scope>NUCLEOTIDE SEQUENCE [LARGE SCALE GENOMIC DNA]</scope>
    <source>
        <strain evidence="3">21-0</strain>
        <strain evidence="4 6">Ug99</strain>
    </source>
</reference>
<evidence type="ECO:0000313" key="6">
    <source>
        <dbReference type="Proteomes" id="UP000325313"/>
    </source>
</evidence>
<dbReference type="EMBL" id="VSWC01000028">
    <property type="protein sequence ID" value="KAA1108884.1"/>
    <property type="molecule type" value="Genomic_DNA"/>
</dbReference>
<evidence type="ECO:0000313" key="3">
    <source>
        <dbReference type="EMBL" id="KAA1108884.1"/>
    </source>
</evidence>
<dbReference type="EMBL" id="VSWC01000079">
    <property type="protein sequence ID" value="KAA1094646.1"/>
    <property type="molecule type" value="Genomic_DNA"/>
</dbReference>
<name>A0A5B0Q7E4_PUCGR</name>
<feature type="signal peptide" evidence="1">
    <location>
        <begin position="1"/>
        <end position="19"/>
    </location>
</feature>